<dbReference type="InterPro" id="IPR006527">
    <property type="entry name" value="F-box-assoc_dom_typ1"/>
</dbReference>
<name>A0A7N2LTV3_QUELO</name>
<dbReference type="SUPFAM" id="SSF81383">
    <property type="entry name" value="F-box domain"/>
    <property type="match status" value="1"/>
</dbReference>
<dbReference type="PANTHER" id="PTHR31672:SF13">
    <property type="entry name" value="F-BOX PROTEIN CPR30-LIKE"/>
    <property type="match status" value="1"/>
</dbReference>
<proteinExistence type="predicted"/>
<dbReference type="Gramene" id="QL05p069405:mrna">
    <property type="protein sequence ID" value="QL05p069405:mrna"/>
    <property type="gene ID" value="QL05p069405"/>
</dbReference>
<dbReference type="InterPro" id="IPR017451">
    <property type="entry name" value="F-box-assoc_interact_dom"/>
</dbReference>
<dbReference type="Proteomes" id="UP000594261">
    <property type="component" value="Chromosome 5"/>
</dbReference>
<dbReference type="InterPro" id="IPR001810">
    <property type="entry name" value="F-box_dom"/>
</dbReference>
<sequence>MMSHLPIEIITEILSRLPVKCLLRFLCISKSWILPTEPISKFSSFKYSKYSEIAFGYDLCNDDYKVLRVIAFCNRGQPLKNFEVKVYSLRSHSWRKIEDQWPKKECTISSNSVWLNGALHWLIAEDTPYDTDSPLGAECLLAFDLATEKFRVFKTPIQQEVELGTRLEVLKGQLCFIRGSVPWTFKYCKPLMFSENEKKVLLEMRQYNQTKLVWYEIEKKRCERVKIQNLPNWFRTATCVGSLLLLDGDNVIDLAEQKNKRKRNSFSNTCWSLFLPRMKAHQRFLILTC</sequence>
<evidence type="ECO:0000313" key="3">
    <source>
        <dbReference type="Proteomes" id="UP000594261"/>
    </source>
</evidence>
<dbReference type="InParanoid" id="A0A7N2LTV3"/>
<accession>A0A7N2LTV3</accession>
<feature type="domain" description="F-box" evidence="1">
    <location>
        <begin position="1"/>
        <end position="32"/>
    </location>
</feature>
<dbReference type="InterPro" id="IPR050796">
    <property type="entry name" value="SCF_F-box_component"/>
</dbReference>
<evidence type="ECO:0000259" key="1">
    <source>
        <dbReference type="PROSITE" id="PS50181"/>
    </source>
</evidence>
<organism evidence="2 3">
    <name type="scientific">Quercus lobata</name>
    <name type="common">Valley oak</name>
    <dbReference type="NCBI Taxonomy" id="97700"/>
    <lineage>
        <taxon>Eukaryota</taxon>
        <taxon>Viridiplantae</taxon>
        <taxon>Streptophyta</taxon>
        <taxon>Embryophyta</taxon>
        <taxon>Tracheophyta</taxon>
        <taxon>Spermatophyta</taxon>
        <taxon>Magnoliopsida</taxon>
        <taxon>eudicotyledons</taxon>
        <taxon>Gunneridae</taxon>
        <taxon>Pentapetalae</taxon>
        <taxon>rosids</taxon>
        <taxon>fabids</taxon>
        <taxon>Fagales</taxon>
        <taxon>Fagaceae</taxon>
        <taxon>Quercus</taxon>
    </lineage>
</organism>
<dbReference type="EMBL" id="LRBV02000005">
    <property type="status" value="NOT_ANNOTATED_CDS"/>
    <property type="molecule type" value="Genomic_DNA"/>
</dbReference>
<dbReference type="PANTHER" id="PTHR31672">
    <property type="entry name" value="BNACNNG10540D PROTEIN"/>
    <property type="match status" value="1"/>
</dbReference>
<dbReference type="EnsemblPlants" id="QL05p069405:mrna">
    <property type="protein sequence ID" value="QL05p069405:mrna"/>
    <property type="gene ID" value="QL05p069405"/>
</dbReference>
<dbReference type="InterPro" id="IPR036047">
    <property type="entry name" value="F-box-like_dom_sf"/>
</dbReference>
<dbReference type="Pfam" id="PF07734">
    <property type="entry name" value="FBA_1"/>
    <property type="match status" value="1"/>
</dbReference>
<dbReference type="AlphaFoldDB" id="A0A7N2LTV3"/>
<evidence type="ECO:0000313" key="2">
    <source>
        <dbReference type="EnsemblPlants" id="QL05p069405:mrna"/>
    </source>
</evidence>
<protein>
    <recommendedName>
        <fullName evidence="1">F-box domain-containing protein</fullName>
    </recommendedName>
</protein>
<reference evidence="2 3" key="1">
    <citation type="journal article" date="2016" name="G3 (Bethesda)">
        <title>First Draft Assembly and Annotation of the Genome of a California Endemic Oak Quercus lobata Nee (Fagaceae).</title>
        <authorList>
            <person name="Sork V.L."/>
            <person name="Fitz-Gibbon S.T."/>
            <person name="Puiu D."/>
            <person name="Crepeau M."/>
            <person name="Gugger P.F."/>
            <person name="Sherman R."/>
            <person name="Stevens K."/>
            <person name="Langley C.H."/>
            <person name="Pellegrini M."/>
            <person name="Salzberg S.L."/>
        </authorList>
    </citation>
    <scope>NUCLEOTIDE SEQUENCE [LARGE SCALE GENOMIC DNA]</scope>
    <source>
        <strain evidence="2 3">cv. SW786</strain>
    </source>
</reference>
<keyword evidence="3" id="KW-1185">Reference proteome</keyword>
<reference evidence="2" key="2">
    <citation type="submission" date="2021-01" db="UniProtKB">
        <authorList>
            <consortium name="EnsemblPlants"/>
        </authorList>
    </citation>
    <scope>IDENTIFICATION</scope>
</reference>
<dbReference type="NCBIfam" id="TIGR01640">
    <property type="entry name" value="F_box_assoc_1"/>
    <property type="match status" value="1"/>
</dbReference>
<dbReference type="PROSITE" id="PS50181">
    <property type="entry name" value="FBOX"/>
    <property type="match status" value="1"/>
</dbReference>
<dbReference type="Pfam" id="PF00646">
    <property type="entry name" value="F-box"/>
    <property type="match status" value="1"/>
</dbReference>
<dbReference type="OMA" id="WIMREYQ"/>